<gene>
    <name evidence="3" type="ORF">SAMN05421879_11620</name>
</gene>
<keyword evidence="4" id="KW-1185">Reference proteome</keyword>
<dbReference type="Proteomes" id="UP000219688">
    <property type="component" value="Unassembled WGS sequence"/>
</dbReference>
<sequence length="215" mass="22833">MTTERPETTSSAPAGDPPGGAAGVTPGAAPADRRRRRLASYSVQNMVWSTLAVGVVVLAWWALTLNPEESQRRPPEVTQTAAYVVEQAPWPVWVPEPGEEWVPTVVSYDPLEGVQTWHISYTSPEGEYVALHQAADVTDAWLAAVLGDSASAGEAELEGPGGAATWQAWEGSPGSNAERGYLLGPQDTGGSTAVVHGTATEEELRQFLDVVEARD</sequence>
<name>A0A285VUZ8_9MICO</name>
<feature type="region of interest" description="Disordered" evidence="1">
    <location>
        <begin position="171"/>
        <end position="190"/>
    </location>
</feature>
<evidence type="ECO:0000313" key="4">
    <source>
        <dbReference type="Proteomes" id="UP000219688"/>
    </source>
</evidence>
<dbReference type="InterPro" id="IPR025339">
    <property type="entry name" value="DUF4245"/>
</dbReference>
<dbReference type="AlphaFoldDB" id="A0A285VUZ8"/>
<keyword evidence="2" id="KW-0812">Transmembrane</keyword>
<dbReference type="Pfam" id="PF14030">
    <property type="entry name" value="DUF4245"/>
    <property type="match status" value="1"/>
</dbReference>
<keyword evidence="2" id="KW-0472">Membrane</keyword>
<dbReference type="RefSeq" id="WP_097189170.1">
    <property type="nucleotide sequence ID" value="NZ_OBQK01000016.1"/>
</dbReference>
<dbReference type="EMBL" id="OBQK01000016">
    <property type="protein sequence ID" value="SOC57783.1"/>
    <property type="molecule type" value="Genomic_DNA"/>
</dbReference>
<keyword evidence="2" id="KW-1133">Transmembrane helix</keyword>
<reference evidence="4" key="1">
    <citation type="submission" date="2017-08" db="EMBL/GenBank/DDBJ databases">
        <authorList>
            <person name="Varghese N."/>
            <person name="Submissions S."/>
        </authorList>
    </citation>
    <scope>NUCLEOTIDE SEQUENCE [LARGE SCALE GENOMIC DNA]</scope>
    <source>
        <strain evidence="4">USBA17B2</strain>
    </source>
</reference>
<evidence type="ECO:0008006" key="5">
    <source>
        <dbReference type="Google" id="ProtNLM"/>
    </source>
</evidence>
<protein>
    <recommendedName>
        <fullName evidence="5">DUF4245 domain-containing protein</fullName>
    </recommendedName>
</protein>
<feature type="transmembrane region" description="Helical" evidence="2">
    <location>
        <begin position="43"/>
        <end position="63"/>
    </location>
</feature>
<evidence type="ECO:0000313" key="3">
    <source>
        <dbReference type="EMBL" id="SOC57783.1"/>
    </source>
</evidence>
<accession>A0A285VUZ8</accession>
<organism evidence="3 4">
    <name type="scientific">Ornithinimicrobium cerasi</name>
    <dbReference type="NCBI Taxonomy" id="2248773"/>
    <lineage>
        <taxon>Bacteria</taxon>
        <taxon>Bacillati</taxon>
        <taxon>Actinomycetota</taxon>
        <taxon>Actinomycetes</taxon>
        <taxon>Micrococcales</taxon>
        <taxon>Ornithinimicrobiaceae</taxon>
        <taxon>Ornithinimicrobium</taxon>
    </lineage>
</organism>
<evidence type="ECO:0000256" key="1">
    <source>
        <dbReference type="SAM" id="MobiDB-lite"/>
    </source>
</evidence>
<feature type="region of interest" description="Disordered" evidence="1">
    <location>
        <begin position="1"/>
        <end position="32"/>
    </location>
</feature>
<proteinExistence type="predicted"/>
<evidence type="ECO:0000256" key="2">
    <source>
        <dbReference type="SAM" id="Phobius"/>
    </source>
</evidence>